<dbReference type="Proteomes" id="UP000199708">
    <property type="component" value="Unassembled WGS sequence"/>
</dbReference>
<evidence type="ECO:0000313" key="1">
    <source>
        <dbReference type="EMBL" id="SDG34629.1"/>
    </source>
</evidence>
<evidence type="ECO:0000313" key="2">
    <source>
        <dbReference type="Proteomes" id="UP000199708"/>
    </source>
</evidence>
<gene>
    <name evidence="1" type="ORF">SAMN05421791_10618</name>
</gene>
<dbReference type="EMBL" id="FNCK01000006">
    <property type="protein sequence ID" value="SDG34629.1"/>
    <property type="molecule type" value="Genomic_DNA"/>
</dbReference>
<dbReference type="RefSeq" id="WP_180363671.1">
    <property type="nucleotide sequence ID" value="NZ_FNCK01000006.1"/>
</dbReference>
<accession>A0A1G7TJ03</accession>
<dbReference type="STRING" id="120956.SAMN05421791_10618"/>
<reference evidence="1 2" key="1">
    <citation type="submission" date="2016-10" db="EMBL/GenBank/DDBJ databases">
        <authorList>
            <person name="de Groot N.N."/>
        </authorList>
    </citation>
    <scope>NUCLEOTIDE SEQUENCE [LARGE SCALE GENOMIC DNA]</scope>
    <source>
        <strain evidence="1 2">ATCC BAA-466</strain>
    </source>
</reference>
<protein>
    <recommendedName>
        <fullName evidence="3">Single-strand binding protein family protein</fullName>
    </recommendedName>
</protein>
<evidence type="ECO:0008006" key="3">
    <source>
        <dbReference type="Google" id="ProtNLM"/>
    </source>
</evidence>
<organism evidence="1 2">
    <name type="scientific">Facklamia miroungae</name>
    <dbReference type="NCBI Taxonomy" id="120956"/>
    <lineage>
        <taxon>Bacteria</taxon>
        <taxon>Bacillati</taxon>
        <taxon>Bacillota</taxon>
        <taxon>Bacilli</taxon>
        <taxon>Lactobacillales</taxon>
        <taxon>Aerococcaceae</taxon>
        <taxon>Facklamia</taxon>
    </lineage>
</organism>
<sequence length="107" mass="12573">MSEKFQYKGQVSYQKIIKASDPTLVLFKLKLIDHPLNPTNLIGKEFTALIARKALTFMFEVIIGDYILIYGHFNAKNQFITEKYLIEKRMPRSYEKIIKQLPPHKNL</sequence>
<proteinExistence type="predicted"/>
<name>A0A1G7TJ03_9LACT</name>
<dbReference type="AlphaFoldDB" id="A0A1G7TJ03"/>
<keyword evidence="2" id="KW-1185">Reference proteome</keyword>